<gene>
    <name evidence="6" type="ORF">AK812_SmicGene18972</name>
</gene>
<dbReference type="GO" id="GO:0004553">
    <property type="term" value="F:hydrolase activity, hydrolyzing O-glycosyl compounds"/>
    <property type="evidence" value="ECO:0007669"/>
    <property type="project" value="InterPro"/>
</dbReference>
<evidence type="ECO:0000313" key="7">
    <source>
        <dbReference type="Proteomes" id="UP000186817"/>
    </source>
</evidence>
<organism evidence="6 7">
    <name type="scientific">Symbiodinium microadriaticum</name>
    <name type="common">Dinoflagellate</name>
    <name type="synonym">Zooxanthella microadriatica</name>
    <dbReference type="NCBI Taxonomy" id="2951"/>
    <lineage>
        <taxon>Eukaryota</taxon>
        <taxon>Sar</taxon>
        <taxon>Alveolata</taxon>
        <taxon>Dinophyceae</taxon>
        <taxon>Suessiales</taxon>
        <taxon>Symbiodiniaceae</taxon>
        <taxon>Symbiodinium</taxon>
    </lineage>
</organism>
<keyword evidence="2" id="KW-0378">Hydrolase</keyword>
<dbReference type="SUPFAM" id="SSF48403">
    <property type="entry name" value="Ankyrin repeat"/>
    <property type="match status" value="1"/>
</dbReference>
<evidence type="ECO:0000256" key="4">
    <source>
        <dbReference type="SAM" id="MobiDB-lite"/>
    </source>
</evidence>
<dbReference type="OrthoDB" id="419599at2759"/>
<dbReference type="PANTHER" id="PTHR31263">
    <property type="entry name" value="CELLULASE FAMILY PROTEIN (AFU_ORTHOLOGUE AFUA_5G14560)"/>
    <property type="match status" value="1"/>
</dbReference>
<evidence type="ECO:0000256" key="1">
    <source>
        <dbReference type="ARBA" id="ARBA00005641"/>
    </source>
</evidence>
<evidence type="ECO:0000313" key="6">
    <source>
        <dbReference type="EMBL" id="OLP98559.1"/>
    </source>
</evidence>
<dbReference type="InterPro" id="IPR036770">
    <property type="entry name" value="Ankyrin_rpt-contain_sf"/>
</dbReference>
<feature type="region of interest" description="Disordered" evidence="4">
    <location>
        <begin position="45"/>
        <end position="114"/>
    </location>
</feature>
<comment type="similarity">
    <text evidence="1">Belongs to the glycosyl hydrolase 5 (cellulase A) family.</text>
</comment>
<keyword evidence="7" id="KW-1185">Reference proteome</keyword>
<dbReference type="GO" id="GO:0000272">
    <property type="term" value="P:polysaccharide catabolic process"/>
    <property type="evidence" value="ECO:0007669"/>
    <property type="project" value="InterPro"/>
</dbReference>
<dbReference type="AlphaFoldDB" id="A0A1Q9DTR2"/>
<dbReference type="Pfam" id="PF00150">
    <property type="entry name" value="Cellulase"/>
    <property type="match status" value="1"/>
</dbReference>
<dbReference type="PANTHER" id="PTHR31263:SF0">
    <property type="entry name" value="CELLULASE FAMILY PROTEIN (AFU_ORTHOLOGUE AFUA_5G14560)"/>
    <property type="match status" value="1"/>
</dbReference>
<feature type="region of interest" description="Disordered" evidence="4">
    <location>
        <begin position="1"/>
        <end position="20"/>
    </location>
</feature>
<dbReference type="InterPro" id="IPR001547">
    <property type="entry name" value="Glyco_hydro_5"/>
</dbReference>
<dbReference type="InterPro" id="IPR002110">
    <property type="entry name" value="Ankyrin_rpt"/>
</dbReference>
<evidence type="ECO:0000256" key="2">
    <source>
        <dbReference type="ARBA" id="ARBA00022801"/>
    </source>
</evidence>
<feature type="domain" description="Glycoside hydrolase family 5" evidence="5">
    <location>
        <begin position="498"/>
        <end position="815"/>
    </location>
</feature>
<dbReference type="OMA" id="EANIRHT"/>
<dbReference type="SUPFAM" id="SSF51445">
    <property type="entry name" value="(Trans)glycosidases"/>
    <property type="match status" value="1"/>
</dbReference>
<sequence length="1267" mass="138843">MGSSCSTGLADGSPTAGCGRLQHLGQCHEHCDPCEDDGAAAADLASEHPLLAKMQQEQDGGAATPRTPRGPAPPWVLQQEERRVDRTATGATPPRSPTPPRALPPGLPEDDAKNSDSVVTLAGSFGADFLQDLFRSVRQGKLEELTSHLGKVNTVALSLLSSAGLGFVHPDRAGLAASERVEKAAELTAEYISKAREAASPKSTLLLAASEKGRYLVVESLLQHKADPLVADDKGNIPLHKAAQSGSLLSALLLLDRIQSNDRSANIASMVNGDGETPEILAAEVGAADVCRAFEVFQSMQRDAAAWQLGSASPLSDHQGHRIATGDMLSLIDLAVEMPSAAAATAGALLRRSSVGTPLVPNIFQRVPEEQAELSEMVSRVCKGIETAESQLLHPREAWDSTDPGLDPGLRSFVATASLRSQWQKIRQEALAAEPGMAAELQSGPIKPTTGIDPDWVAQFPLSTKGRSVVNQHGERFRLRSINWYGASDQNHVVGGLNVQSLETICGTVQSLGFTAVRLPFSNEMLRSSVTSGCIDFGKNPKLKGLPALEVLDEVVHCLARHRVVSILNNHTTHGEWCGGPDRNGLWFDPASSFYTEAQWLEDWAMLASRYRDCGYVVGFDLRNEVRFCPWPFRYPIWLGGGSRILRKLLGCLGFCDWADAARRCAQRLLETCPDKLLVVERRIWPMRGLRGYDTCLLPELRNRLVLGVHHYSWNGPGRYLPFAHLRRHGWQLFSRSLLRFLRIFSHQNYGEMSTGELSDVLFEQWGWLLEGDICPVWISEFGTGPAPGFDLDWFQRFVEILGRMEVDYAYWPLNVGPKPGCGGDESYGMISQDWTPKLEGDIRLNLLRLHGLLPAAGSAFSQLEDFWQTHLTAEAMANTMRQATTDTFQLLLTALWLYTREAWLRHLLDALAAAVYGIHGTHTSEGDRGATGEAPVALPTEFAPVAPFVEALSPCMQLVQAALLWFEEANIRHTAVTYRPLQLPMLGLQKLVDRYVAARKAGESVQESGRLDSGYWLSLGGGSFFSSLSSRSMAISRLAKTRCNVLVIIRPDETFPSYPKHMSLRGSNVDDSIFSLETLFRIGRITRTVSSELDVDGSAHFTGPRSRWPVIIIEVYSVSCFTEAVELLQSRQQLRPGELVMKLEEWVASAPPDREPERRLAAGQVLQKVALDMKMQGEGILKAKSTELENFMKKSGQMLSKAAESAIATGQLETATQALLAKARVPGSNKEQDCVQAIELLKKQYGESHPQTQNAKTVALGLGVHV</sequence>
<feature type="compositionally biased region" description="Pro residues" evidence="4">
    <location>
        <begin position="94"/>
        <end position="107"/>
    </location>
</feature>
<protein>
    <submittedName>
        <fullName evidence="6">Endoglucanase</fullName>
    </submittedName>
</protein>
<dbReference type="Gene3D" id="1.25.40.20">
    <property type="entry name" value="Ankyrin repeat-containing domain"/>
    <property type="match status" value="1"/>
</dbReference>
<reference evidence="6 7" key="1">
    <citation type="submission" date="2016-02" db="EMBL/GenBank/DDBJ databases">
        <title>Genome analysis of coral dinoflagellate symbionts highlights evolutionary adaptations to a symbiotic lifestyle.</title>
        <authorList>
            <person name="Aranda M."/>
            <person name="Li Y."/>
            <person name="Liew Y.J."/>
            <person name="Baumgarten S."/>
            <person name="Simakov O."/>
            <person name="Wilson M."/>
            <person name="Piel J."/>
            <person name="Ashoor H."/>
            <person name="Bougouffa S."/>
            <person name="Bajic V.B."/>
            <person name="Ryu T."/>
            <person name="Ravasi T."/>
            <person name="Bayer T."/>
            <person name="Micklem G."/>
            <person name="Kim H."/>
            <person name="Bhak J."/>
            <person name="Lajeunesse T.C."/>
            <person name="Voolstra C.R."/>
        </authorList>
    </citation>
    <scope>NUCLEOTIDE SEQUENCE [LARGE SCALE GENOMIC DNA]</scope>
    <source>
        <strain evidence="6 7">CCMP2467</strain>
    </source>
</reference>
<comment type="caution">
    <text evidence="6">The sequence shown here is derived from an EMBL/GenBank/DDBJ whole genome shotgun (WGS) entry which is preliminary data.</text>
</comment>
<dbReference type="InterPro" id="IPR017853">
    <property type="entry name" value="GH"/>
</dbReference>
<keyword evidence="3" id="KW-0326">Glycosidase</keyword>
<dbReference type="Proteomes" id="UP000186817">
    <property type="component" value="Unassembled WGS sequence"/>
</dbReference>
<evidence type="ECO:0000256" key="3">
    <source>
        <dbReference type="ARBA" id="ARBA00023295"/>
    </source>
</evidence>
<dbReference type="Gene3D" id="3.20.20.80">
    <property type="entry name" value="Glycosidases"/>
    <property type="match status" value="1"/>
</dbReference>
<accession>A0A1Q9DTR2</accession>
<dbReference type="Pfam" id="PF12796">
    <property type="entry name" value="Ank_2"/>
    <property type="match status" value="1"/>
</dbReference>
<name>A0A1Q9DTR2_SYMMI</name>
<proteinExistence type="inferred from homology"/>
<evidence type="ECO:0000259" key="5">
    <source>
        <dbReference type="Pfam" id="PF00150"/>
    </source>
</evidence>
<dbReference type="EMBL" id="LSRX01000392">
    <property type="protein sequence ID" value="OLP98559.1"/>
    <property type="molecule type" value="Genomic_DNA"/>
</dbReference>